<feature type="compositionally biased region" description="Low complexity" evidence="6">
    <location>
        <begin position="83"/>
        <end position="119"/>
    </location>
</feature>
<proteinExistence type="predicted"/>
<feature type="domain" description="C2H2-type" evidence="7">
    <location>
        <begin position="173"/>
        <end position="202"/>
    </location>
</feature>
<dbReference type="Gene3D" id="3.30.160.60">
    <property type="entry name" value="Classic Zinc Finger"/>
    <property type="match status" value="3"/>
</dbReference>
<keyword evidence="9" id="KW-1185">Reference proteome</keyword>
<dbReference type="Pfam" id="PF00096">
    <property type="entry name" value="zf-C2H2"/>
    <property type="match status" value="3"/>
</dbReference>
<dbReference type="Proteomes" id="UP000830375">
    <property type="component" value="Unassembled WGS sequence"/>
</dbReference>
<evidence type="ECO:0000313" key="9">
    <source>
        <dbReference type="Proteomes" id="UP000830375"/>
    </source>
</evidence>
<feature type="domain" description="C2H2-type" evidence="7">
    <location>
        <begin position="143"/>
        <end position="172"/>
    </location>
</feature>
<dbReference type="PROSITE" id="PS50157">
    <property type="entry name" value="ZINC_FINGER_C2H2_2"/>
    <property type="match status" value="3"/>
</dbReference>
<keyword evidence="1" id="KW-0479">Metal-binding</keyword>
<protein>
    <submittedName>
        <fullName evidence="8">Krueppel-like factor 9</fullName>
    </submittedName>
</protein>
<evidence type="ECO:0000256" key="5">
    <source>
        <dbReference type="PROSITE-ProRule" id="PRU00042"/>
    </source>
</evidence>
<reference evidence="8 9" key="1">
    <citation type="submission" date="2022-01" db="EMBL/GenBank/DDBJ databases">
        <title>A high-quality chromosome-level genome assembly of rohu carp, Labeo rohita.</title>
        <authorList>
            <person name="Arick M.A. II"/>
            <person name="Hsu C.-Y."/>
            <person name="Magbanua Z."/>
            <person name="Pechanova O."/>
            <person name="Grover C."/>
            <person name="Miller E."/>
            <person name="Thrash A."/>
            <person name="Ezzel L."/>
            <person name="Alam S."/>
            <person name="Benzie J."/>
            <person name="Hamilton M."/>
            <person name="Karsi A."/>
            <person name="Lawrence M.L."/>
            <person name="Peterson D.G."/>
        </authorList>
    </citation>
    <scope>NUCLEOTIDE SEQUENCE [LARGE SCALE GENOMIC DNA]</scope>
    <source>
        <strain evidence="9">BAU-BD-2019</strain>
        <tissue evidence="8">Blood</tissue>
    </source>
</reference>
<accession>A0ABQ8MWR6</accession>
<organism evidence="8 9">
    <name type="scientific">Labeo rohita</name>
    <name type="common">Indian major carp</name>
    <name type="synonym">Cyprinus rohita</name>
    <dbReference type="NCBI Taxonomy" id="84645"/>
    <lineage>
        <taxon>Eukaryota</taxon>
        <taxon>Metazoa</taxon>
        <taxon>Chordata</taxon>
        <taxon>Craniata</taxon>
        <taxon>Vertebrata</taxon>
        <taxon>Euteleostomi</taxon>
        <taxon>Actinopterygii</taxon>
        <taxon>Neopterygii</taxon>
        <taxon>Teleostei</taxon>
        <taxon>Ostariophysi</taxon>
        <taxon>Cypriniformes</taxon>
        <taxon>Cyprinidae</taxon>
        <taxon>Labeoninae</taxon>
        <taxon>Labeonini</taxon>
        <taxon>Labeo</taxon>
    </lineage>
</organism>
<sequence>MSFAYSDYLAAECLVSISSGPVLHRPTPVSGAAQGPPQGLPAGEPDGSSEDREVRETLRLEGANMMTVAEILTDLHGKFRPMSAYSESSNSSCGESGYTTLSDSTTPTPTMTPSATPVPGQYNNTPQQIWGGGGAPRSPTKRHPCTFDGCDRVYGKSSHLKAHIRTHTGERPFPCTWPDCEKKFARSDELARHLRTHTGEKRFLCPLCDKRFMRSDHLIKHARRHPNFHPSMINRKGSAQGSAPTHMPALPCKRPLTGTPAFCTVTTVSVGHCSLTRSPCMLGSF</sequence>
<dbReference type="SUPFAM" id="SSF57667">
    <property type="entry name" value="beta-beta-alpha zinc fingers"/>
    <property type="match status" value="1"/>
</dbReference>
<dbReference type="PANTHER" id="PTHR23235:SF111">
    <property type="entry name" value="KRUEPPEL-LIKE FACTOR 16"/>
    <property type="match status" value="1"/>
</dbReference>
<comment type="caution">
    <text evidence="8">The sequence shown here is derived from an EMBL/GenBank/DDBJ whole genome shotgun (WGS) entry which is preliminary data.</text>
</comment>
<evidence type="ECO:0000259" key="7">
    <source>
        <dbReference type="PROSITE" id="PS50157"/>
    </source>
</evidence>
<dbReference type="EMBL" id="JACTAM010000002">
    <property type="protein sequence ID" value="KAI2667289.1"/>
    <property type="molecule type" value="Genomic_DNA"/>
</dbReference>
<evidence type="ECO:0000256" key="4">
    <source>
        <dbReference type="ARBA" id="ARBA00022833"/>
    </source>
</evidence>
<feature type="region of interest" description="Disordered" evidence="6">
    <location>
        <begin position="83"/>
        <end position="141"/>
    </location>
</feature>
<name>A0ABQ8MWR6_LABRO</name>
<dbReference type="PANTHER" id="PTHR23235">
    <property type="entry name" value="KRUEPPEL-LIKE TRANSCRIPTION FACTOR"/>
    <property type="match status" value="1"/>
</dbReference>
<dbReference type="SMART" id="SM00355">
    <property type="entry name" value="ZnF_C2H2"/>
    <property type="match status" value="3"/>
</dbReference>
<evidence type="ECO:0000256" key="2">
    <source>
        <dbReference type="ARBA" id="ARBA00022737"/>
    </source>
</evidence>
<dbReference type="InterPro" id="IPR013087">
    <property type="entry name" value="Znf_C2H2_type"/>
</dbReference>
<keyword evidence="4" id="KW-0862">Zinc</keyword>
<evidence type="ECO:0000256" key="6">
    <source>
        <dbReference type="SAM" id="MobiDB-lite"/>
    </source>
</evidence>
<evidence type="ECO:0000256" key="3">
    <source>
        <dbReference type="ARBA" id="ARBA00022771"/>
    </source>
</evidence>
<feature type="domain" description="C2H2-type" evidence="7">
    <location>
        <begin position="203"/>
        <end position="230"/>
    </location>
</feature>
<feature type="region of interest" description="Disordered" evidence="6">
    <location>
        <begin position="26"/>
        <end position="53"/>
    </location>
</feature>
<keyword evidence="2" id="KW-0677">Repeat</keyword>
<evidence type="ECO:0000313" key="8">
    <source>
        <dbReference type="EMBL" id="KAI2667289.1"/>
    </source>
</evidence>
<evidence type="ECO:0000256" key="1">
    <source>
        <dbReference type="ARBA" id="ARBA00022723"/>
    </source>
</evidence>
<dbReference type="PROSITE" id="PS00028">
    <property type="entry name" value="ZINC_FINGER_C2H2_1"/>
    <property type="match status" value="3"/>
</dbReference>
<dbReference type="InterPro" id="IPR036236">
    <property type="entry name" value="Znf_C2H2_sf"/>
</dbReference>
<feature type="region of interest" description="Disordered" evidence="6">
    <location>
        <begin position="227"/>
        <end position="246"/>
    </location>
</feature>
<gene>
    <name evidence="8" type="ORF">H4Q32_003734</name>
</gene>
<keyword evidence="3 5" id="KW-0863">Zinc-finger</keyword>